<dbReference type="PANTHER" id="PTHR33232:SF9">
    <property type="entry name" value="PROTEIN SIEVE ELEMENT OCCLUSION B"/>
    <property type="match status" value="1"/>
</dbReference>
<accession>A0AAN9NIY7</accession>
<keyword evidence="1" id="KW-1133">Transmembrane helix</keyword>
<evidence type="ECO:0000313" key="4">
    <source>
        <dbReference type="EMBL" id="KAK7373390.1"/>
    </source>
</evidence>
<sequence length="763" mass="87831">MHGLSLALETQLPKPYYLSFASYLEFFICILFCVPTMNSIGKLGAMQQLINGGRMMPAAAISDDSVLVKKILTEHNPEGIEYDVRPLLRIVEDVLICSTLSSEGPTTGALARVENVEDKSYHAGQTNMLEALSAKIDRISCEIPYKTLCGVDAHSTTVAIFDMLTIFKWDVKIVLALAAFALTYGEFWLLAQIHDKNQLAKSMAILKQLPSIMARASSLKPRFDTLNDLVSIIVEVTKRVIEFHDLPSQYITQDISAYTTAYNYIPVASYWTVRSIVACAAQITSLTTLSYEIFASTDAWELSTLIFKLRNINDHLRQLLNSCHEHIGKKMDAEAYQMLRDLFSKPHTDNMKVLKALIYAQDDILPLYDGVTKKRVSLEPLRRKNVLLLFSGMEISTDELMILEQIYNESKAHAPRMESRYELVWIPIVDPNSEWIEPKKKQFESLQENMSWYSVYHPSLIGKPVIWFIQSEWKYKNKPILVVLDPQGRVSCPNAIHMMWIWGSAAYPFTSSREEALWKEETWRLELLVDGIDQEILNWIKDGKYIFLFGGDDPEWVRRFVKEARRVAMATQIPLEMVYVGKSNKREQVQKIIDTIIRDKLNTQYWSEQSMIWFFWTRLQSMLFSKLQLKHSDDDDHVMQEIKKLLSYDKQGGWIVLARGSHIVVNGHATTGFQTLVEYDAVWKDHADREGFESAFKNHYDKVHSVVSPCCRFEFSHAMGRIPERLTCPECRRNMHVLTTFQCCHDEKIDEDFFVSTVTPPTN</sequence>
<name>A0AAN9NIY7_PHACN</name>
<feature type="transmembrane region" description="Helical" evidence="1">
    <location>
        <begin position="173"/>
        <end position="191"/>
    </location>
</feature>
<keyword evidence="1" id="KW-0472">Membrane</keyword>
<feature type="domain" description="Sieve element occlusion C-terminal" evidence="3">
    <location>
        <begin position="512"/>
        <end position="745"/>
    </location>
</feature>
<dbReference type="InterPro" id="IPR027944">
    <property type="entry name" value="SEO_C"/>
</dbReference>
<protein>
    <recommendedName>
        <fullName evidence="6">Sieve element occlusion</fullName>
    </recommendedName>
</protein>
<keyword evidence="1" id="KW-0812">Transmembrane</keyword>
<feature type="transmembrane region" description="Helical" evidence="1">
    <location>
        <begin position="20"/>
        <end position="40"/>
    </location>
</feature>
<evidence type="ECO:0008006" key="6">
    <source>
        <dbReference type="Google" id="ProtNLM"/>
    </source>
</evidence>
<evidence type="ECO:0000256" key="1">
    <source>
        <dbReference type="SAM" id="Phobius"/>
    </source>
</evidence>
<evidence type="ECO:0000313" key="5">
    <source>
        <dbReference type="Proteomes" id="UP001374584"/>
    </source>
</evidence>
<dbReference type="InterPro" id="IPR039299">
    <property type="entry name" value="SEOA"/>
</dbReference>
<feature type="domain" description="Sieve element occlusion N-terminal" evidence="2">
    <location>
        <begin position="62"/>
        <end position="347"/>
    </location>
</feature>
<dbReference type="GO" id="GO:0010088">
    <property type="term" value="P:phloem development"/>
    <property type="evidence" value="ECO:0007669"/>
    <property type="project" value="InterPro"/>
</dbReference>
<dbReference type="AlphaFoldDB" id="A0AAN9NIY7"/>
<dbReference type="Proteomes" id="UP001374584">
    <property type="component" value="Unassembled WGS sequence"/>
</dbReference>
<proteinExistence type="predicted"/>
<dbReference type="InterPro" id="IPR027942">
    <property type="entry name" value="SEO_N"/>
</dbReference>
<comment type="caution">
    <text evidence="4">The sequence shown here is derived from an EMBL/GenBank/DDBJ whole genome shotgun (WGS) entry which is preliminary data.</text>
</comment>
<dbReference type="EMBL" id="JAYMYR010000003">
    <property type="protein sequence ID" value="KAK7373390.1"/>
    <property type="molecule type" value="Genomic_DNA"/>
</dbReference>
<dbReference type="Pfam" id="PF14576">
    <property type="entry name" value="SEO_N"/>
    <property type="match status" value="1"/>
</dbReference>
<dbReference type="PANTHER" id="PTHR33232">
    <property type="entry name" value="PROTEIN SIEVE ELEMENT OCCLUSION B-LIKE"/>
    <property type="match status" value="1"/>
</dbReference>
<evidence type="ECO:0000259" key="2">
    <source>
        <dbReference type="Pfam" id="PF14576"/>
    </source>
</evidence>
<dbReference type="Pfam" id="PF14577">
    <property type="entry name" value="SEO_C"/>
    <property type="match status" value="1"/>
</dbReference>
<organism evidence="4 5">
    <name type="scientific">Phaseolus coccineus</name>
    <name type="common">Scarlet runner bean</name>
    <name type="synonym">Phaseolus multiflorus</name>
    <dbReference type="NCBI Taxonomy" id="3886"/>
    <lineage>
        <taxon>Eukaryota</taxon>
        <taxon>Viridiplantae</taxon>
        <taxon>Streptophyta</taxon>
        <taxon>Embryophyta</taxon>
        <taxon>Tracheophyta</taxon>
        <taxon>Spermatophyta</taxon>
        <taxon>Magnoliopsida</taxon>
        <taxon>eudicotyledons</taxon>
        <taxon>Gunneridae</taxon>
        <taxon>Pentapetalae</taxon>
        <taxon>rosids</taxon>
        <taxon>fabids</taxon>
        <taxon>Fabales</taxon>
        <taxon>Fabaceae</taxon>
        <taxon>Papilionoideae</taxon>
        <taxon>50 kb inversion clade</taxon>
        <taxon>NPAAA clade</taxon>
        <taxon>indigoferoid/millettioid clade</taxon>
        <taxon>Phaseoleae</taxon>
        <taxon>Phaseolus</taxon>
    </lineage>
</organism>
<keyword evidence="5" id="KW-1185">Reference proteome</keyword>
<evidence type="ECO:0000259" key="3">
    <source>
        <dbReference type="Pfam" id="PF14577"/>
    </source>
</evidence>
<gene>
    <name evidence="4" type="ORF">VNO80_06796</name>
</gene>
<reference evidence="4 5" key="1">
    <citation type="submission" date="2024-01" db="EMBL/GenBank/DDBJ databases">
        <title>The genomes of 5 underutilized Papilionoideae crops provide insights into root nodulation and disease resistanc.</title>
        <authorList>
            <person name="Jiang F."/>
        </authorList>
    </citation>
    <scope>NUCLEOTIDE SEQUENCE [LARGE SCALE GENOMIC DNA]</scope>
    <source>
        <strain evidence="4">JINMINGXINNONG_FW02</strain>
        <tissue evidence="4">Leaves</tissue>
    </source>
</reference>